<dbReference type="AlphaFoldDB" id="A0AAU9EKF3"/>
<proteinExistence type="predicted"/>
<protein>
    <submittedName>
        <fullName evidence="2">GAF domain-containing protein</fullName>
    </submittedName>
</protein>
<dbReference type="EMBL" id="AP028679">
    <property type="protein sequence ID" value="BEQ14471.1"/>
    <property type="molecule type" value="Genomic_DNA"/>
</dbReference>
<dbReference type="InterPro" id="IPR003018">
    <property type="entry name" value="GAF"/>
</dbReference>
<name>A0AAU9EKF3_9BACT</name>
<sequence length="302" mass="33905">MDLLANLTEAYTVALYLREPGGRQLHAAAWHSMGRSFRSEDPVQMGEGLVGWVAKHNRPVDVDRYKQSSEATGLYHADEGIQAFVGMPVGDLGVLVVDTKNRQIFGEREKKIIRDFAVFMGQMVAQQETCAREALYGRILDLLYDVENAALSFSGRRELYDEILDAGRRFSGLSMGFLCLLHQGRKQFWVEAVQGPSVATLRGRSFPVTQGLVGWVLREARPLTHHRMRPGQGKSYLISPDEPLRGYNAFVGVPLLAWRRLMGVWAFAGQTERSIDEEEERALQLAGHRVAATLAHYRLASF</sequence>
<dbReference type="InterPro" id="IPR029016">
    <property type="entry name" value="GAF-like_dom_sf"/>
</dbReference>
<evidence type="ECO:0000313" key="2">
    <source>
        <dbReference type="EMBL" id="BEQ14471.1"/>
    </source>
</evidence>
<dbReference type="Pfam" id="PF13185">
    <property type="entry name" value="GAF_2"/>
    <property type="match status" value="2"/>
</dbReference>
<dbReference type="Gene3D" id="3.30.450.40">
    <property type="match status" value="2"/>
</dbReference>
<evidence type="ECO:0000313" key="3">
    <source>
        <dbReference type="Proteomes" id="UP001366166"/>
    </source>
</evidence>
<dbReference type="KEGG" id="dmp:FAK_15370"/>
<dbReference type="Proteomes" id="UP001366166">
    <property type="component" value="Chromosome"/>
</dbReference>
<gene>
    <name evidence="2" type="ORF">FAK_15370</name>
</gene>
<dbReference type="SMART" id="SM00065">
    <property type="entry name" value="GAF"/>
    <property type="match status" value="1"/>
</dbReference>
<dbReference type="SUPFAM" id="SSF55781">
    <property type="entry name" value="GAF domain-like"/>
    <property type="match status" value="2"/>
</dbReference>
<reference evidence="3" key="1">
    <citation type="journal article" date="2023" name="Arch. Microbiol.">
        <title>Desulfoferula mesophilus gen. nov. sp. nov., a mesophilic sulfate-reducing bacterium isolated from a brackish lake sediment.</title>
        <authorList>
            <person name="Watanabe T."/>
            <person name="Yabe T."/>
            <person name="Tsuji J.M."/>
            <person name="Fukui M."/>
        </authorList>
    </citation>
    <scope>NUCLEOTIDE SEQUENCE [LARGE SCALE GENOMIC DNA]</scope>
    <source>
        <strain evidence="3">12FAK</strain>
    </source>
</reference>
<accession>A0AAU9EKF3</accession>
<evidence type="ECO:0000259" key="1">
    <source>
        <dbReference type="SMART" id="SM00065"/>
    </source>
</evidence>
<organism evidence="2 3">
    <name type="scientific">Desulfoferula mesophila</name>
    <dbReference type="NCBI Taxonomy" id="3058419"/>
    <lineage>
        <taxon>Bacteria</taxon>
        <taxon>Pseudomonadati</taxon>
        <taxon>Thermodesulfobacteriota</taxon>
        <taxon>Desulfarculia</taxon>
        <taxon>Desulfarculales</taxon>
        <taxon>Desulfarculaceae</taxon>
        <taxon>Desulfoferula</taxon>
    </lineage>
</organism>
<keyword evidence="3" id="KW-1185">Reference proteome</keyword>
<feature type="domain" description="GAF" evidence="1">
    <location>
        <begin position="155"/>
        <end position="302"/>
    </location>
</feature>